<evidence type="ECO:0000256" key="2">
    <source>
        <dbReference type="ARBA" id="ARBA00022898"/>
    </source>
</evidence>
<dbReference type="Gene3D" id="3.40.50.1100">
    <property type="match status" value="2"/>
</dbReference>
<proteinExistence type="predicted"/>
<dbReference type="Proteomes" id="UP000263273">
    <property type="component" value="Unassembled WGS sequence"/>
</dbReference>
<evidence type="ECO:0000313" key="4">
    <source>
        <dbReference type="EMBL" id="HBK54092.1"/>
    </source>
</evidence>
<dbReference type="PANTHER" id="PTHR10314">
    <property type="entry name" value="CYSTATHIONINE BETA-SYNTHASE"/>
    <property type="match status" value="1"/>
</dbReference>
<dbReference type="GO" id="GO:0016765">
    <property type="term" value="F:transferase activity, transferring alkyl or aryl (other than methyl) groups"/>
    <property type="evidence" value="ECO:0007669"/>
    <property type="project" value="UniProtKB-ARBA"/>
</dbReference>
<evidence type="ECO:0000259" key="3">
    <source>
        <dbReference type="Pfam" id="PF00291"/>
    </source>
</evidence>
<protein>
    <submittedName>
        <fullName evidence="4">Cysteine synthase A</fullName>
    </submittedName>
</protein>
<gene>
    <name evidence="4" type="ORF">DDZ44_09165</name>
</gene>
<feature type="non-terminal residue" evidence="4">
    <location>
        <position position="55"/>
    </location>
</feature>
<dbReference type="InterPro" id="IPR001926">
    <property type="entry name" value="TrpB-like_PALP"/>
</dbReference>
<dbReference type="SUPFAM" id="SSF53686">
    <property type="entry name" value="Tryptophan synthase beta subunit-like PLP-dependent enzymes"/>
    <property type="match status" value="1"/>
</dbReference>
<dbReference type="Pfam" id="PF00291">
    <property type="entry name" value="PALP"/>
    <property type="match status" value="1"/>
</dbReference>
<organism evidence="4 5">
    <name type="scientific">Syntrophomonas wolfei</name>
    <dbReference type="NCBI Taxonomy" id="863"/>
    <lineage>
        <taxon>Bacteria</taxon>
        <taxon>Bacillati</taxon>
        <taxon>Bacillota</taxon>
        <taxon>Clostridia</taxon>
        <taxon>Eubacteriales</taxon>
        <taxon>Syntrophomonadaceae</taxon>
        <taxon>Syntrophomonas</taxon>
    </lineage>
</organism>
<dbReference type="InterPro" id="IPR050214">
    <property type="entry name" value="Cys_Synth/Cystath_Beta-Synth"/>
</dbReference>
<keyword evidence="2" id="KW-0663">Pyridoxal phosphate</keyword>
<evidence type="ECO:0000313" key="5">
    <source>
        <dbReference type="Proteomes" id="UP000263273"/>
    </source>
</evidence>
<dbReference type="EMBL" id="DNZF01000201">
    <property type="protein sequence ID" value="HBK54092.1"/>
    <property type="molecule type" value="Genomic_DNA"/>
</dbReference>
<name>A0A354Z0V0_9FIRM</name>
<accession>A0A354Z0V0</accession>
<dbReference type="GO" id="GO:0006535">
    <property type="term" value="P:cysteine biosynthetic process from serine"/>
    <property type="evidence" value="ECO:0007669"/>
    <property type="project" value="InterPro"/>
</dbReference>
<evidence type="ECO:0000256" key="1">
    <source>
        <dbReference type="ARBA" id="ARBA00001933"/>
    </source>
</evidence>
<sequence>MKVVNNVLELIGETPVIKLNRMHGADQAEVYVKLEGFNPGGSIKDRPGLYMIEKA</sequence>
<dbReference type="AlphaFoldDB" id="A0A354Z0V0"/>
<dbReference type="PROSITE" id="PS00901">
    <property type="entry name" value="CYS_SYNTHASE"/>
    <property type="match status" value="1"/>
</dbReference>
<comment type="caution">
    <text evidence="4">The sequence shown here is derived from an EMBL/GenBank/DDBJ whole genome shotgun (WGS) entry which is preliminary data.</text>
</comment>
<comment type="cofactor">
    <cofactor evidence="1">
        <name>pyridoxal 5'-phosphate</name>
        <dbReference type="ChEBI" id="CHEBI:597326"/>
    </cofactor>
</comment>
<dbReference type="InterPro" id="IPR001216">
    <property type="entry name" value="P-phosphate_BS"/>
</dbReference>
<feature type="domain" description="Tryptophan synthase beta chain-like PALP" evidence="3">
    <location>
        <begin position="8"/>
        <end position="54"/>
    </location>
</feature>
<reference evidence="4 5" key="1">
    <citation type="journal article" date="2018" name="Nat. Biotechnol.">
        <title>A standardized bacterial taxonomy based on genome phylogeny substantially revises the tree of life.</title>
        <authorList>
            <person name="Parks D.H."/>
            <person name="Chuvochina M."/>
            <person name="Waite D.W."/>
            <person name="Rinke C."/>
            <person name="Skarshewski A."/>
            <person name="Chaumeil P.A."/>
            <person name="Hugenholtz P."/>
        </authorList>
    </citation>
    <scope>NUCLEOTIDE SEQUENCE [LARGE SCALE GENOMIC DNA]</scope>
    <source>
        <strain evidence="4">UBA10948</strain>
    </source>
</reference>
<dbReference type="InterPro" id="IPR036052">
    <property type="entry name" value="TrpB-like_PALP_sf"/>
</dbReference>